<proteinExistence type="predicted"/>
<keyword evidence="10" id="KW-1185">Reference proteome</keyword>
<organism evidence="9 10">
    <name type="scientific">Actinopolymorpha pittospori</name>
    <dbReference type="NCBI Taxonomy" id="648752"/>
    <lineage>
        <taxon>Bacteria</taxon>
        <taxon>Bacillati</taxon>
        <taxon>Actinomycetota</taxon>
        <taxon>Actinomycetes</taxon>
        <taxon>Propionibacteriales</taxon>
        <taxon>Actinopolymorphaceae</taxon>
        <taxon>Actinopolymorpha</taxon>
    </lineage>
</organism>
<dbReference type="Proteomes" id="UP000638648">
    <property type="component" value="Unassembled WGS sequence"/>
</dbReference>
<dbReference type="AlphaFoldDB" id="A0A927MPD1"/>
<comment type="catalytic activity">
    <reaction evidence="5">
        <text>a 2'-deoxyadenosine in DNA + S-adenosyl-L-methionine = an N(6)-methyl-2'-deoxyadenosine in DNA + S-adenosyl-L-homocysteine + H(+)</text>
        <dbReference type="Rhea" id="RHEA:15197"/>
        <dbReference type="Rhea" id="RHEA-COMP:12418"/>
        <dbReference type="Rhea" id="RHEA-COMP:12419"/>
        <dbReference type="ChEBI" id="CHEBI:15378"/>
        <dbReference type="ChEBI" id="CHEBI:57856"/>
        <dbReference type="ChEBI" id="CHEBI:59789"/>
        <dbReference type="ChEBI" id="CHEBI:90615"/>
        <dbReference type="ChEBI" id="CHEBI:90616"/>
        <dbReference type="EC" id="2.1.1.72"/>
    </reaction>
</comment>
<evidence type="ECO:0000259" key="7">
    <source>
        <dbReference type="Pfam" id="PF07669"/>
    </source>
</evidence>
<feature type="coiled-coil region" evidence="6">
    <location>
        <begin position="1"/>
        <end position="28"/>
    </location>
</feature>
<evidence type="ECO:0000256" key="3">
    <source>
        <dbReference type="ARBA" id="ARBA00022679"/>
    </source>
</evidence>
<keyword evidence="3" id="KW-0808">Transferase</keyword>
<accession>A0A927MPD1</accession>
<reference evidence="9" key="1">
    <citation type="submission" date="2020-10" db="EMBL/GenBank/DDBJ databases">
        <title>Sequencing the genomes of 1000 actinobacteria strains.</title>
        <authorList>
            <person name="Klenk H.-P."/>
        </authorList>
    </citation>
    <scope>NUCLEOTIDE SEQUENCE</scope>
    <source>
        <strain evidence="9">DSM 45354</strain>
    </source>
</reference>
<dbReference type="InterPro" id="IPR054277">
    <property type="entry name" value="DUF7008"/>
</dbReference>
<protein>
    <recommendedName>
        <fullName evidence="1">site-specific DNA-methyltransferase (adenine-specific)</fullName>
        <ecNumber evidence="1">2.1.1.72</ecNumber>
    </recommendedName>
</protein>
<keyword evidence="4" id="KW-0949">S-adenosyl-L-methionine</keyword>
<dbReference type="GO" id="GO:0009007">
    <property type="term" value="F:site-specific DNA-methyltransferase (adenine-specific) activity"/>
    <property type="evidence" value="ECO:0007669"/>
    <property type="project" value="UniProtKB-EC"/>
</dbReference>
<evidence type="ECO:0000256" key="4">
    <source>
        <dbReference type="ARBA" id="ARBA00022691"/>
    </source>
</evidence>
<evidence type="ECO:0000256" key="6">
    <source>
        <dbReference type="SAM" id="Coils"/>
    </source>
</evidence>
<dbReference type="PANTHER" id="PTHR33841">
    <property type="entry name" value="DNA METHYLTRANSFERASE YEEA-RELATED"/>
    <property type="match status" value="1"/>
</dbReference>
<dbReference type="PANTHER" id="PTHR33841:SF1">
    <property type="entry name" value="DNA METHYLTRANSFERASE A"/>
    <property type="match status" value="1"/>
</dbReference>
<dbReference type="GO" id="GO:0006304">
    <property type="term" value="P:DNA modification"/>
    <property type="evidence" value="ECO:0007669"/>
    <property type="project" value="InterPro"/>
</dbReference>
<feature type="domain" description="DUF7008" evidence="8">
    <location>
        <begin position="814"/>
        <end position="1177"/>
    </location>
</feature>
<gene>
    <name evidence="9" type="ORF">HEB94_000560</name>
</gene>
<dbReference type="InterPro" id="IPR029063">
    <property type="entry name" value="SAM-dependent_MTases_sf"/>
</dbReference>
<dbReference type="PROSITE" id="PS00092">
    <property type="entry name" value="N6_MTASE"/>
    <property type="match status" value="1"/>
</dbReference>
<comment type="caution">
    <text evidence="9">The sequence shown here is derived from an EMBL/GenBank/DDBJ whole genome shotgun (WGS) entry which is preliminary data.</text>
</comment>
<name>A0A927MPD1_9ACTN</name>
<evidence type="ECO:0000313" key="10">
    <source>
        <dbReference type="Proteomes" id="UP000638648"/>
    </source>
</evidence>
<dbReference type="Pfam" id="PF07669">
    <property type="entry name" value="Eco57I"/>
    <property type="match status" value="1"/>
</dbReference>
<dbReference type="GO" id="GO:0003676">
    <property type="term" value="F:nucleic acid binding"/>
    <property type="evidence" value="ECO:0007669"/>
    <property type="project" value="InterPro"/>
</dbReference>
<dbReference type="InterPro" id="IPR002052">
    <property type="entry name" value="DNA_methylase_N6_adenine_CS"/>
</dbReference>
<dbReference type="PRINTS" id="PR00507">
    <property type="entry name" value="N12N6MTFRASE"/>
</dbReference>
<keyword evidence="2" id="KW-0489">Methyltransferase</keyword>
<dbReference type="InterPro" id="IPR011639">
    <property type="entry name" value="MethylTrfase_TaqI-like_dom"/>
</dbReference>
<feature type="domain" description="Type II methyltransferase M.TaqI-like" evidence="7">
    <location>
        <begin position="271"/>
        <end position="449"/>
    </location>
</feature>
<dbReference type="InterPro" id="IPR050953">
    <property type="entry name" value="N4_N6_ade-DNA_methylase"/>
</dbReference>
<dbReference type="Gene3D" id="3.40.50.150">
    <property type="entry name" value="Vaccinia Virus protein VP39"/>
    <property type="match status" value="1"/>
</dbReference>
<dbReference type="Pfam" id="PF22654">
    <property type="entry name" value="DUF7008"/>
    <property type="match status" value="1"/>
</dbReference>
<dbReference type="GO" id="GO:0032259">
    <property type="term" value="P:methylation"/>
    <property type="evidence" value="ECO:0007669"/>
    <property type="project" value="UniProtKB-KW"/>
</dbReference>
<dbReference type="RefSeq" id="WP_192748455.1">
    <property type="nucleotide sequence ID" value="NZ_BAABJL010000266.1"/>
</dbReference>
<evidence type="ECO:0000256" key="2">
    <source>
        <dbReference type="ARBA" id="ARBA00022603"/>
    </source>
</evidence>
<dbReference type="EMBL" id="JADBEM010000001">
    <property type="protein sequence ID" value="MBE1603712.1"/>
    <property type="molecule type" value="Genomic_DNA"/>
</dbReference>
<sequence length="1180" mass="132131">MIDAKRLLTDLQRQVRSVERDLLLLVEQDAGKADGFQTRHKGAVDGKRTGLPFETWLNQQLTQVAAGWVLACVFTRLCEDNGLLEQTMLAGPGERLAEARERQNAYFRTNPEDSDLDYLRAAIDRLAESEVTRALVDRQNPLHVMDPSPDQATALLEFWRRIDPESGALVHNFTDPELSTRFLGDLYQDLSEQARKDYALLQTPEFVEEFILDRTLDPAVEEFGLADVRLIDPACGSGHFLLGAYTRLLRRWRQLEPGIDVRVHIERVLRQINGVDINPYAVAIARFRLLAVALTTCGIKRLKDAPNWRFRVAIGDSLLFGVRHGQGALDGVTALALAGQQGEGEFVYEYEDAAELEEILGDRYHAVVGNPPYIAVKDPVLNGLYRKAWDACAGKYALSVPFAQRLFDLAVPGGFTGQITSNSFMKREFGRNLIEQFFPTIDLHLVIDTGGAYIPGHGTPTVMLFGRNRRAVASTVRAVLGVRGEPKTPADPVDGLVWSSIVNNVDVPGSQAEYVSVGDVDKSVLHTYPWSLSGGGAADLMRALDSELAVLLANLIVEAGISSVTGEDDVYVFPSRIAASRFGVRNIRRLVRGESLRDWSYMGGERAIWPYGDDFEVVAIEERPDAYKALKPYKENLSLRRRFGTPMLVRGLTWYEWQELYPAKLRTNLTITFAFVATHNQFVLDRGGKVFNRTAPVIKLPEGASEEEHLRLLGLLNSSAACFWLKQVCHDKGGGGIGGGLATESWEHFYEFTGTKLQEFPLPDGALLTQATRLDSLAQDLEVATPGAIAEKAAPTREGMDATQAEWSRIRGEMVSGQEELDWEVYGLYDLLNGDADALIGKDVSKPPLKLGERAFEIALARKMAAGEVATQWFARHGSTPITEVPAHWSKDYRALVERRLEKIADDPYLHLIERPECKRRWATKSWEEMEAEALRTWLQDRLEARGLWFRPEPSLRTVAQLADELRADEEFVSVAQLHARDKDLLNVVADLVRDQHVPGVAASRYTDSGMRVRMAWEETWDLQRREAAGERVGQIPVPPKYKQGDFRAASYWRNRGKLDVPKERFTSYPEASRDGTLLLGWAGFDHLQQAQALATYISERRDLDAWGADQLVPLLAGLAELLPWIKQWHPDVDADFGQRPADAYGAFLDEQLLQLGLTRDDLATWRPPTPTRGRRRASA</sequence>
<evidence type="ECO:0000259" key="8">
    <source>
        <dbReference type="Pfam" id="PF22654"/>
    </source>
</evidence>
<evidence type="ECO:0000256" key="1">
    <source>
        <dbReference type="ARBA" id="ARBA00011900"/>
    </source>
</evidence>
<dbReference type="EC" id="2.1.1.72" evidence="1"/>
<keyword evidence="6" id="KW-0175">Coiled coil</keyword>
<dbReference type="NCBIfam" id="NF033451">
    <property type="entry name" value="BREX_2_MTaseX"/>
    <property type="match status" value="1"/>
</dbReference>
<evidence type="ECO:0000313" key="9">
    <source>
        <dbReference type="EMBL" id="MBE1603712.1"/>
    </source>
</evidence>
<evidence type="ECO:0000256" key="5">
    <source>
        <dbReference type="ARBA" id="ARBA00047942"/>
    </source>
</evidence>
<dbReference type="SUPFAM" id="SSF53335">
    <property type="entry name" value="S-adenosyl-L-methionine-dependent methyltransferases"/>
    <property type="match status" value="1"/>
</dbReference>